<feature type="compositionally biased region" description="Acidic residues" evidence="1">
    <location>
        <begin position="14"/>
        <end position="23"/>
    </location>
</feature>
<feature type="domain" description="TAFII-230 TBP-binding" evidence="2">
    <location>
        <begin position="19"/>
        <end position="51"/>
    </location>
</feature>
<organism evidence="3 4">
    <name type="scientific">Carnegiea gigantea</name>
    <dbReference type="NCBI Taxonomy" id="171969"/>
    <lineage>
        <taxon>Eukaryota</taxon>
        <taxon>Viridiplantae</taxon>
        <taxon>Streptophyta</taxon>
        <taxon>Embryophyta</taxon>
        <taxon>Tracheophyta</taxon>
        <taxon>Spermatophyta</taxon>
        <taxon>Magnoliopsida</taxon>
        <taxon>eudicotyledons</taxon>
        <taxon>Gunneridae</taxon>
        <taxon>Pentapetalae</taxon>
        <taxon>Caryophyllales</taxon>
        <taxon>Cactineae</taxon>
        <taxon>Cactaceae</taxon>
        <taxon>Cactoideae</taxon>
        <taxon>Echinocereeae</taxon>
        <taxon>Carnegiea</taxon>
    </lineage>
</organism>
<dbReference type="PANTHER" id="PTHR13900:SF0">
    <property type="entry name" value="TRANSCRIPTION INITIATION FACTOR TFIID SUBUNIT 1"/>
    <property type="match status" value="1"/>
</dbReference>
<dbReference type="GO" id="GO:0016251">
    <property type="term" value="F:RNA polymerase II general transcription initiation factor activity"/>
    <property type="evidence" value="ECO:0007669"/>
    <property type="project" value="InterPro"/>
</dbReference>
<dbReference type="InterPro" id="IPR040240">
    <property type="entry name" value="TAF1"/>
</dbReference>
<sequence>MGSESGSASHDDRDSDDEEDYDEANGGNRLLGFMFGNVDNSGELDVDYLDEPHCEHDFVITKTFSATKTPSTTITITTMMDLAVSEHKKEKGVVKDAIKSVIGLEFGDLLLTTVNFGLLNDAKEHLDALADKLGPSLTDIDLSGKSPQTSVATVEEGGVKGMKLLKFYSCQHGTDNSPLLEPFRANMNTMRNWPSTWNDYDEKAEDAVDYEDIDEQYEGPEIEVATEEDHLLPKTEYLQTDVSAALEYKSSVFDDENYDEDEETAKESEAEIHTSKDEAFAFPDSRLNQQGQEKTELMDNNSETKAIMTAVEQAEKDEVAPKEEIYSESLLLPGQEERAASDDALDAKNVMPLPILCVEDGMPILRFSEIFGVNEPLKRVGRREQKYSVPKGVLHDKYITLDSSYMVEEDEEAFLKATCQIFSHGKHSWEVSEDNEVSMDENSEFMKFDVAEGARENFVESCELSGPDSESAFHEEREIVSRPSSHRSANQIIQDEKDNVLHVGMSSISVEPFGSRDSGKLVNISSETMHHPQLLRLESRLERDSSNLCDSRKELASEENQQLGLMKRFNQLTLQNKDLVEGSWVENIVWESEKPIPKPKLILDLQDEQMVFEISDNKDYEHLQHHAGAMIMTRNGKIGAESFELPGHVALSGGRFNIGNDKYYSNRKTSPQLKSLSKKRAAHSVKVLHSIPALKLQTMKPKLSKQILDAALVVKDDSGRGIGGESGGVKDIANFHRPKATWYPHDNEVTIKEQGKLPTQWPMKVILKSLGGKGCKIHVDAEETVTSFKSKASKKLGLLS</sequence>
<reference evidence="3" key="1">
    <citation type="submission" date="2022-04" db="EMBL/GenBank/DDBJ databases">
        <title>Carnegiea gigantea Genome sequencing and assembly v2.</title>
        <authorList>
            <person name="Copetti D."/>
            <person name="Sanderson M.J."/>
            <person name="Burquez A."/>
            <person name="Wojciechowski M.F."/>
        </authorList>
    </citation>
    <scope>NUCLEOTIDE SEQUENCE</scope>
    <source>
        <strain evidence="3">SGP5-SGP5p</strain>
        <tissue evidence="3">Aerial part</tissue>
    </source>
</reference>
<gene>
    <name evidence="3" type="ORF">Cgig2_020995</name>
</gene>
<dbReference type="Pfam" id="PF09247">
    <property type="entry name" value="TBP-binding"/>
    <property type="match status" value="1"/>
</dbReference>
<dbReference type="GO" id="GO:0051123">
    <property type="term" value="P:RNA polymerase II preinitiation complex assembly"/>
    <property type="evidence" value="ECO:0007669"/>
    <property type="project" value="TreeGrafter"/>
</dbReference>
<dbReference type="PANTHER" id="PTHR13900">
    <property type="entry name" value="TRANSCRIPTION INITIATION FACTOR TFIID"/>
    <property type="match status" value="1"/>
</dbReference>
<dbReference type="GO" id="GO:0005669">
    <property type="term" value="C:transcription factor TFIID complex"/>
    <property type="evidence" value="ECO:0007669"/>
    <property type="project" value="InterPro"/>
</dbReference>
<dbReference type="Proteomes" id="UP001153076">
    <property type="component" value="Unassembled WGS sequence"/>
</dbReference>
<dbReference type="InterPro" id="IPR009067">
    <property type="entry name" value="TAF_II_230-bd"/>
</dbReference>
<comment type="caution">
    <text evidence="3">The sequence shown here is derived from an EMBL/GenBank/DDBJ whole genome shotgun (WGS) entry which is preliminary data.</text>
</comment>
<keyword evidence="4" id="KW-1185">Reference proteome</keyword>
<evidence type="ECO:0000313" key="4">
    <source>
        <dbReference type="Proteomes" id="UP001153076"/>
    </source>
</evidence>
<evidence type="ECO:0000256" key="1">
    <source>
        <dbReference type="SAM" id="MobiDB-lite"/>
    </source>
</evidence>
<dbReference type="EMBL" id="JAKOGI010000214">
    <property type="protein sequence ID" value="KAJ8439619.1"/>
    <property type="molecule type" value="Genomic_DNA"/>
</dbReference>
<name>A0A9Q1QF84_9CARY</name>
<accession>A0A9Q1QF84</accession>
<feature type="region of interest" description="Disordered" evidence="1">
    <location>
        <begin position="1"/>
        <end position="23"/>
    </location>
</feature>
<dbReference type="GO" id="GO:0004402">
    <property type="term" value="F:histone acetyltransferase activity"/>
    <property type="evidence" value="ECO:0007669"/>
    <property type="project" value="InterPro"/>
</dbReference>
<evidence type="ECO:0000259" key="2">
    <source>
        <dbReference type="Pfam" id="PF09247"/>
    </source>
</evidence>
<dbReference type="AlphaFoldDB" id="A0A9Q1QF84"/>
<protein>
    <recommendedName>
        <fullName evidence="2">TAFII-230 TBP-binding domain-containing protein</fullName>
    </recommendedName>
</protein>
<proteinExistence type="predicted"/>
<dbReference type="OrthoDB" id="21449at2759"/>
<dbReference type="GO" id="GO:0017025">
    <property type="term" value="F:TBP-class protein binding"/>
    <property type="evidence" value="ECO:0007669"/>
    <property type="project" value="InterPro"/>
</dbReference>
<evidence type="ECO:0000313" key="3">
    <source>
        <dbReference type="EMBL" id="KAJ8439619.1"/>
    </source>
</evidence>